<keyword evidence="2" id="KW-0808">Transferase</keyword>
<accession>A0A4D7QJP0</accession>
<evidence type="ECO:0000259" key="1">
    <source>
        <dbReference type="PROSITE" id="PS51186"/>
    </source>
</evidence>
<proteinExistence type="predicted"/>
<dbReference type="InterPro" id="IPR041496">
    <property type="entry name" value="YitH/HolE_GNAT"/>
</dbReference>
<feature type="domain" description="N-acetyltransferase" evidence="1">
    <location>
        <begin position="10"/>
        <end position="151"/>
    </location>
</feature>
<dbReference type="OrthoDB" id="8453373at2"/>
<dbReference type="SUPFAM" id="SSF55729">
    <property type="entry name" value="Acyl-CoA N-acyltransferases (Nat)"/>
    <property type="match status" value="1"/>
</dbReference>
<evidence type="ECO:0000313" key="2">
    <source>
        <dbReference type="EMBL" id="QCK87880.1"/>
    </source>
</evidence>
<dbReference type="Gene3D" id="3.40.630.90">
    <property type="match status" value="1"/>
</dbReference>
<dbReference type="InterPro" id="IPR052729">
    <property type="entry name" value="Acyl/Acetyltrans_Enzymes"/>
</dbReference>
<gene>
    <name evidence="2" type="ORF">E8L99_20035</name>
</gene>
<dbReference type="PANTHER" id="PTHR47237:SF2">
    <property type="entry name" value="BLL4206 PROTEIN"/>
    <property type="match status" value="1"/>
</dbReference>
<name>A0A4D7QJP0_9HYPH</name>
<sequence>MSAIPDAPVIAFEPFKVAHLDAAVALSRAESWPHRREDWALGLSLSKGVVAMVDGRLVGTAFATPFGPVAMLNMIIVAPEMRGQGLGRLLVERAMARVRADEWRLVATSDGLPLYRKLGFVDGVAIHQHQGLASGGGRPEGIAWLDACEIDQLAALDQAATGMDRAALIGAVAADGRIAAIKENGRLAGFVALRPFGRGQVAGPVIARHPDDARRLLSFALAECDGRFLRVDTQADSGLADWLTDKGLAPVGGGTSMVRGGRVPPDPQWRSFALAAQAFG</sequence>
<keyword evidence="3" id="KW-1185">Reference proteome</keyword>
<dbReference type="Pfam" id="PF18014">
    <property type="entry name" value="Acetyltransf_18"/>
    <property type="match status" value="1"/>
</dbReference>
<dbReference type="Gene3D" id="3.40.630.30">
    <property type="match status" value="1"/>
</dbReference>
<evidence type="ECO:0000313" key="3">
    <source>
        <dbReference type="Proteomes" id="UP000298588"/>
    </source>
</evidence>
<dbReference type="InterPro" id="IPR016181">
    <property type="entry name" value="Acyl_CoA_acyltransferase"/>
</dbReference>
<dbReference type="RefSeq" id="WP_137101208.1">
    <property type="nucleotide sequence ID" value="NZ_CP039865.1"/>
</dbReference>
<dbReference type="Pfam" id="PF13508">
    <property type="entry name" value="Acetyltransf_7"/>
    <property type="match status" value="1"/>
</dbReference>
<dbReference type="AlphaFoldDB" id="A0A4D7QJP0"/>
<organism evidence="2 3">
    <name type="scientific">Phreatobacter aquaticus</name>
    <dbReference type="NCBI Taxonomy" id="2570229"/>
    <lineage>
        <taxon>Bacteria</taxon>
        <taxon>Pseudomonadati</taxon>
        <taxon>Pseudomonadota</taxon>
        <taxon>Alphaproteobacteria</taxon>
        <taxon>Hyphomicrobiales</taxon>
        <taxon>Phreatobacteraceae</taxon>
        <taxon>Phreatobacter</taxon>
    </lineage>
</organism>
<dbReference type="KEGG" id="paqt:E8L99_20035"/>
<dbReference type="Proteomes" id="UP000298588">
    <property type="component" value="Chromosome"/>
</dbReference>
<protein>
    <submittedName>
        <fullName evidence="2">GNAT family N-acetyltransferase</fullName>
    </submittedName>
</protein>
<dbReference type="PANTHER" id="PTHR47237">
    <property type="entry name" value="SLL0310 PROTEIN"/>
    <property type="match status" value="1"/>
</dbReference>
<dbReference type="PROSITE" id="PS51186">
    <property type="entry name" value="GNAT"/>
    <property type="match status" value="1"/>
</dbReference>
<dbReference type="EMBL" id="CP039865">
    <property type="protein sequence ID" value="QCK87880.1"/>
    <property type="molecule type" value="Genomic_DNA"/>
</dbReference>
<reference evidence="2 3" key="1">
    <citation type="submission" date="2019-04" db="EMBL/GenBank/DDBJ databases">
        <title>Phreatobacter aquaticus sp. nov.</title>
        <authorList>
            <person name="Choi A."/>
            <person name="Baek K."/>
        </authorList>
    </citation>
    <scope>NUCLEOTIDE SEQUENCE [LARGE SCALE GENOMIC DNA]</scope>
    <source>
        <strain evidence="2 3">NMCR1094</strain>
    </source>
</reference>
<dbReference type="GO" id="GO:0016747">
    <property type="term" value="F:acyltransferase activity, transferring groups other than amino-acyl groups"/>
    <property type="evidence" value="ECO:0007669"/>
    <property type="project" value="InterPro"/>
</dbReference>
<dbReference type="CDD" id="cd04301">
    <property type="entry name" value="NAT_SF"/>
    <property type="match status" value="1"/>
</dbReference>
<dbReference type="InterPro" id="IPR000182">
    <property type="entry name" value="GNAT_dom"/>
</dbReference>